<dbReference type="EMBL" id="OW152831">
    <property type="protein sequence ID" value="CAH2049266.1"/>
    <property type="molecule type" value="Genomic_DNA"/>
</dbReference>
<evidence type="ECO:0000313" key="2">
    <source>
        <dbReference type="Proteomes" id="UP000837857"/>
    </source>
</evidence>
<dbReference type="InterPro" id="IPR010487">
    <property type="entry name" value="NGRN/Rrg9"/>
</dbReference>
<gene>
    <name evidence="1" type="ORF">IPOD504_LOCUS6715</name>
</gene>
<dbReference type="PANTHER" id="PTHR13475">
    <property type="entry name" value="NEUGRIN"/>
    <property type="match status" value="1"/>
</dbReference>
<keyword evidence="2" id="KW-1185">Reference proteome</keyword>
<sequence length="187" mass="21730">MLDKPSSASLMRIQAFQEQGIKIEDEDAEEFVESSDSNFFNVGGAYDEHLNETLMGKYDLQHKIVKQKYFKDNLPNLLTWSEKEQIRHLATAHPDEWTPERIAESFPVTAQVAKKLLKYPWKPATDERIARHDASALRNWKDLKENTLNIPEDLRKHLLKFSERKIPPLNKKFAGAMINQNDHIDSD</sequence>
<proteinExistence type="predicted"/>
<name>A0ABN8I8Z6_9NEOP</name>
<evidence type="ECO:0008006" key="3">
    <source>
        <dbReference type="Google" id="ProtNLM"/>
    </source>
</evidence>
<organism evidence="1 2">
    <name type="scientific">Iphiclides podalirius</name>
    <name type="common">scarce swallowtail</name>
    <dbReference type="NCBI Taxonomy" id="110791"/>
    <lineage>
        <taxon>Eukaryota</taxon>
        <taxon>Metazoa</taxon>
        <taxon>Ecdysozoa</taxon>
        <taxon>Arthropoda</taxon>
        <taxon>Hexapoda</taxon>
        <taxon>Insecta</taxon>
        <taxon>Pterygota</taxon>
        <taxon>Neoptera</taxon>
        <taxon>Endopterygota</taxon>
        <taxon>Lepidoptera</taxon>
        <taxon>Glossata</taxon>
        <taxon>Ditrysia</taxon>
        <taxon>Papilionoidea</taxon>
        <taxon>Papilionidae</taxon>
        <taxon>Papilioninae</taxon>
        <taxon>Iphiclides</taxon>
    </lineage>
</organism>
<accession>A0ABN8I8Z6</accession>
<dbReference type="Proteomes" id="UP000837857">
    <property type="component" value="Chromosome 19"/>
</dbReference>
<dbReference type="PANTHER" id="PTHR13475:SF3">
    <property type="entry name" value="NEUGRIN"/>
    <property type="match status" value="1"/>
</dbReference>
<reference evidence="1" key="1">
    <citation type="submission" date="2022-03" db="EMBL/GenBank/DDBJ databases">
        <authorList>
            <person name="Martin H S."/>
        </authorList>
    </citation>
    <scope>NUCLEOTIDE SEQUENCE</scope>
</reference>
<dbReference type="Pfam" id="PF06413">
    <property type="entry name" value="Neugrin"/>
    <property type="match status" value="1"/>
</dbReference>
<evidence type="ECO:0000313" key="1">
    <source>
        <dbReference type="EMBL" id="CAH2049266.1"/>
    </source>
</evidence>
<feature type="non-terminal residue" evidence="1">
    <location>
        <position position="1"/>
    </location>
</feature>
<protein>
    <recommendedName>
        <fullName evidence="3">Neugrin</fullName>
    </recommendedName>
</protein>